<dbReference type="PANTHER" id="PTHR13190">
    <property type="entry name" value="AUTOPHAGY-RELATED 2, ISOFORM A"/>
    <property type="match status" value="1"/>
</dbReference>
<evidence type="ECO:0000256" key="4">
    <source>
        <dbReference type="ARBA" id="ARBA00018070"/>
    </source>
</evidence>
<dbReference type="EMBL" id="JAGHQM010000022">
    <property type="protein sequence ID" value="KAH0566246.1"/>
    <property type="molecule type" value="Genomic_DNA"/>
</dbReference>
<feature type="compositionally biased region" description="Acidic residues" evidence="13">
    <location>
        <begin position="487"/>
        <end position="496"/>
    </location>
</feature>
<evidence type="ECO:0000256" key="3">
    <source>
        <dbReference type="ARBA" id="ARBA00009714"/>
    </source>
</evidence>
<feature type="region of interest" description="Disordered" evidence="13">
    <location>
        <begin position="197"/>
        <end position="227"/>
    </location>
</feature>
<evidence type="ECO:0000256" key="7">
    <source>
        <dbReference type="ARBA" id="ARBA00023006"/>
    </source>
</evidence>
<protein>
    <recommendedName>
        <fullName evidence="4">Autophagy-related protein 2</fullName>
    </recommendedName>
</protein>
<evidence type="ECO:0000256" key="13">
    <source>
        <dbReference type="SAM" id="MobiDB-lite"/>
    </source>
</evidence>
<evidence type="ECO:0000256" key="12">
    <source>
        <dbReference type="ARBA" id="ARBA00024631"/>
    </source>
</evidence>
<feature type="region of interest" description="Disordered" evidence="13">
    <location>
        <begin position="291"/>
        <end position="328"/>
    </location>
</feature>
<dbReference type="GO" id="GO:0006869">
    <property type="term" value="P:lipid transport"/>
    <property type="evidence" value="ECO:0007669"/>
    <property type="project" value="UniProtKB-KW"/>
</dbReference>
<accession>A0A9P8LIX7</accession>
<evidence type="ECO:0000256" key="5">
    <source>
        <dbReference type="ARBA" id="ARBA00022448"/>
    </source>
</evidence>
<feature type="region of interest" description="Disordered" evidence="13">
    <location>
        <begin position="433"/>
        <end position="465"/>
    </location>
</feature>
<comment type="similarity">
    <text evidence="3">Belongs to the ATG2 family.</text>
</comment>
<feature type="compositionally biased region" description="Basic and acidic residues" evidence="13">
    <location>
        <begin position="109"/>
        <end position="130"/>
    </location>
</feature>
<sequence length="2237" mass="243370">MRGASYLLPSSLQKRLLRYALSRLELLDTETLDLENLDVVWGKRSVVELRDVGLRLKKIASLLRFPQTLNLNKASILLLRITLPSDIYNSGIVVEVEGVDIQVQAITKQDSEESKEFSDQTGPSHDRRNGGDQPDVATESGRQPAIYDPGGEIPNDSDTESEGDLGHLPTTEDLANSFLQAEPPSEKAELQAAIISQSNRIDQSTSLDGEDGEDGEDESATGTGTALSLPGFLAGFLKGVGDRLEVRVRGVKISLEVDIHADTPPGSDVWTQTDHIAMQLIVQDVDIDGITSERRNREEEEVISRDEGGKHEDRATTSKSSPTWLTRGGKRPVKLRNIQGIFISEAALFENLSRISSPPSPATAHSSLPMAHKGREGSPNHDDEARITGRLEAPQERSSGSPSSEGSSENLMAQSILLPPVSGDEKYGNLEESVVTSDGSRFADAADEEEIEEANAYRDAPPPSEILGDSYLDNSAYLNQVSKSQFDDGDSEDDDVLPDHRTRTSTTSGSPTIPLIPEDVKTIVEASFSRNSGLTYGDAPNLDEHPVSHSMPQSTQLLIHPLENQDISAVSHSEPSVLHDPQYARPRSEPDLISTGGKPHESYNLSEDSDGVRSSLEEDLAESKIFSHEEAQSMYMSALSHTSSVRSGPLHIAGGWESSDSESGDAKPVITSQPARSTMHQADRSFHGRPSPSHQDSAVLFHGGIQGERDMTPTPERQTGRLPKSHRSPPTESHLSSKPKDVLESPPMTSGLDESSEVSGKSSDYSKVEKRVFAVDEITLWLPPPVPGPHDGDDAQESGGFSQLDGTHSNYLGVPGAFSTHALQNTTYQGNKGLEARAADPPKGNRLADGSKITREVATKGPEGSTEEDLNSIEIDIGTVTGSIDVPTGRVAIKLLQQLLTVISNSPQSSDSGTSNGPPLKIRAEKISLQFLEHLAALASEPNPSICDIGHEQPPTAQLESDILLRTTFKGVDISFAAEPGSSTTSFSVEKFFFGYATENILSFDAGLRMRSSTRDILAPVDKDISLSLTQTTTSKRLSLTTLPLLISLDLQRLDETFSWFGGFSSILGLGSLAASNATITGAASAPKRSRGVHFEASPLGNPTNIPPHVQLKANARIGGISVELIGKDCSVNLKTTALRLVSREEVLGVQVDKARISGPHLRNSGREAPVLVEIGNTRIEYLSGPKESDLARLLSLLTPSKNRYDQNDDILIDTLIRQRKQGPVLRITLASVNSSITSVDDLRVLPSLGEEIAKLSTVTKYLPEDERPGILTLALVRDLRFQITVNDNFGELQLSALNLDVAHVSLPSLLALGIGKVQLRRNDVEELLGEGTPSAPPSSGTQSLMVMARMIGDELEPTVKVKLWNIRAEYSVPTALAATALSETATAEEAVAGMVESITALTDRSLAREPGPRADPLFSPNEEPGNTSKPLKVEFFLQDCMVGLNPLGIPSKGLMVLSETHLSGRIPDKAPFEAVLEIHKASLLIIDDTKNLLPADEAPISGRRESFDHGSRQVSDLCRMGFVSVSYISSAKAVLRLLDSGAEGKQCVDLELKDDLLVLESCADSTQTLLSIVNGLKPPTPPSQDIKYRTEIVPVEDMLASLSGDTFAPSTPMDGNFPLGFDEGDMVDDDVPRNLEFVESFYRPGSEPSSEEIADSLLEDDLGQLVSTPKTRNLGGKALLESFQEQYSIAPDEPLEFHEDHFGLDSGTEGTAHKWNSVKNAYSAIHHGKIQGSPLRVRVRDVHVIWNLFDGYDWQKTRDTISKAVKEVEVKAMERRSRNERRVSFDVEDEEESVIGDFLFNSIYIGIPANRDPRELSSQINRNFDDIASETESYATSNVSQSPNRQSYGSRTRARRLKLDRSKHHKIAFELRGVSADLVVFPPGTGETQSSLDVRVRDLEIFDHIPTSTWKKFVTYMHDAGERESGSSMIHLEVLNVKPIPDLAASEIVVKATILPLRLHVDQDALDFITRFFEFKDDAVPIHTSPADVPFLQRVEVNAVRVKLDYKPKTVDYAGLRSGHTTEFMNFFILDEADMVLRHVIIYGISGFDKLSKTLNDIWMPDIKQNQLPGVLAGLAPVRSLVNVGGGVRDLVVVPLREYRKDGRVVRSIQKGALAFAKTTTSELVKLGAKLAIGTQTVLQGAEGFLLNPGQHSDGKWEDADIDEEEKKIISLYADQPVGVRQGLRGAYASLERDLLTARDAIIAVPGEAGDRGLQSDLADAYGSHQFSRPTAPATD</sequence>
<keyword evidence="9" id="KW-0472">Membrane</keyword>
<evidence type="ECO:0000256" key="8">
    <source>
        <dbReference type="ARBA" id="ARBA00023055"/>
    </source>
</evidence>
<gene>
    <name evidence="14" type="ORF">GP486_000367</name>
</gene>
<dbReference type="GO" id="GO:0061723">
    <property type="term" value="P:glycophagy"/>
    <property type="evidence" value="ECO:0007669"/>
    <property type="project" value="TreeGrafter"/>
</dbReference>
<dbReference type="GO" id="GO:0005789">
    <property type="term" value="C:endoplasmic reticulum membrane"/>
    <property type="evidence" value="ECO:0007669"/>
    <property type="project" value="UniProtKB-SubCell"/>
</dbReference>
<evidence type="ECO:0000256" key="2">
    <source>
        <dbReference type="ARBA" id="ARBA00004623"/>
    </source>
</evidence>
<dbReference type="GO" id="GO:0061908">
    <property type="term" value="C:phagophore"/>
    <property type="evidence" value="ECO:0007669"/>
    <property type="project" value="TreeGrafter"/>
</dbReference>
<evidence type="ECO:0000313" key="15">
    <source>
        <dbReference type="Proteomes" id="UP000750711"/>
    </source>
</evidence>
<name>A0A9P8LIX7_9PEZI</name>
<dbReference type="GO" id="GO:0032266">
    <property type="term" value="F:phosphatidylinositol-3-phosphate binding"/>
    <property type="evidence" value="ECO:0007669"/>
    <property type="project" value="TreeGrafter"/>
</dbReference>
<dbReference type="GO" id="GO:0034045">
    <property type="term" value="C:phagophore assembly site membrane"/>
    <property type="evidence" value="ECO:0007669"/>
    <property type="project" value="UniProtKB-SubCell"/>
</dbReference>
<feature type="compositionally biased region" description="Polar residues" evidence="13">
    <location>
        <begin position="1833"/>
        <end position="1851"/>
    </location>
</feature>
<dbReference type="GO" id="GO:0034727">
    <property type="term" value="P:piecemeal microautophagy of the nucleus"/>
    <property type="evidence" value="ECO:0007669"/>
    <property type="project" value="TreeGrafter"/>
</dbReference>
<reference evidence="14" key="1">
    <citation type="submission" date="2021-03" db="EMBL/GenBank/DDBJ databases">
        <title>Comparative genomics and phylogenomic investigation of the class Geoglossomycetes provide insights into ecological specialization and systematics.</title>
        <authorList>
            <person name="Melie T."/>
            <person name="Pirro S."/>
            <person name="Miller A.N."/>
            <person name="Quandt A."/>
        </authorList>
    </citation>
    <scope>NUCLEOTIDE SEQUENCE</scope>
    <source>
        <strain evidence="14">CAQ_001_2017</strain>
    </source>
</reference>
<evidence type="ECO:0000256" key="9">
    <source>
        <dbReference type="ARBA" id="ARBA00023136"/>
    </source>
</evidence>
<comment type="caution">
    <text evidence="14">The sequence shown here is derived from an EMBL/GenBank/DDBJ whole genome shotgun (WGS) entry which is preliminary data.</text>
</comment>
<keyword evidence="8" id="KW-0445">Lipid transport</keyword>
<keyword evidence="7" id="KW-0072">Autophagy</keyword>
<organism evidence="14 15">
    <name type="scientific">Trichoglossum hirsutum</name>
    <dbReference type="NCBI Taxonomy" id="265104"/>
    <lineage>
        <taxon>Eukaryota</taxon>
        <taxon>Fungi</taxon>
        <taxon>Dikarya</taxon>
        <taxon>Ascomycota</taxon>
        <taxon>Pezizomycotina</taxon>
        <taxon>Geoglossomycetes</taxon>
        <taxon>Geoglossales</taxon>
        <taxon>Geoglossaceae</taxon>
        <taxon>Trichoglossum</taxon>
    </lineage>
</organism>
<comment type="subcellular location">
    <subcellularLocation>
        <location evidence="1">Endoplasmic reticulum membrane</location>
        <topology evidence="1">Peripheral membrane protein</topology>
    </subcellularLocation>
    <subcellularLocation>
        <location evidence="2">Preautophagosomal structure membrane</location>
        <topology evidence="2">Peripheral membrane protein</topology>
    </subcellularLocation>
</comment>
<dbReference type="PANTHER" id="PTHR13190:SF1">
    <property type="entry name" value="AUTOPHAGY-RELATED 2, ISOFORM A"/>
    <property type="match status" value="1"/>
</dbReference>
<evidence type="ECO:0000256" key="10">
    <source>
        <dbReference type="ARBA" id="ARBA00024479"/>
    </source>
</evidence>
<feature type="compositionally biased region" description="Basic and acidic residues" evidence="13">
    <location>
        <begin position="291"/>
        <end position="316"/>
    </location>
</feature>
<feature type="region of interest" description="Disordered" evidence="13">
    <location>
        <begin position="569"/>
        <end position="616"/>
    </location>
</feature>
<feature type="region of interest" description="Disordered" evidence="13">
    <location>
        <begin position="650"/>
        <end position="766"/>
    </location>
</feature>
<dbReference type="Pfam" id="PF13329">
    <property type="entry name" value="ATG2_CAD"/>
    <property type="match status" value="1"/>
</dbReference>
<evidence type="ECO:0000313" key="14">
    <source>
        <dbReference type="EMBL" id="KAH0566246.1"/>
    </source>
</evidence>
<feature type="compositionally biased region" description="Low complexity" evidence="13">
    <location>
        <begin position="398"/>
        <end position="409"/>
    </location>
</feature>
<keyword evidence="15" id="KW-1185">Reference proteome</keyword>
<comment type="catalytic activity">
    <reaction evidence="11">
        <text>a 1,2-diacyl-sn-glycero-3-phosphoethanolamine(in) = a 1,2-diacyl-sn-glycero-3-phosphoethanolamine(out)</text>
        <dbReference type="Rhea" id="RHEA:38895"/>
        <dbReference type="ChEBI" id="CHEBI:64612"/>
    </reaction>
</comment>
<dbReference type="GO" id="GO:0061709">
    <property type="term" value="P:reticulophagy"/>
    <property type="evidence" value="ECO:0007669"/>
    <property type="project" value="TreeGrafter"/>
</dbReference>
<dbReference type="GO" id="GO:0043495">
    <property type="term" value="F:protein-membrane adaptor activity"/>
    <property type="evidence" value="ECO:0007669"/>
    <property type="project" value="TreeGrafter"/>
</dbReference>
<comment type="catalytic activity">
    <reaction evidence="10">
        <text>a 1,2-diacyl-sn-glycero-3-phospho-L-serine(in) = a 1,2-diacyl-sn-glycero-3-phospho-L-serine(out)</text>
        <dbReference type="Rhea" id="RHEA:38663"/>
        <dbReference type="ChEBI" id="CHEBI:57262"/>
    </reaction>
</comment>
<keyword evidence="5" id="KW-0813">Transport</keyword>
<evidence type="ECO:0000256" key="1">
    <source>
        <dbReference type="ARBA" id="ARBA00004406"/>
    </source>
</evidence>
<feature type="region of interest" description="Disordered" evidence="13">
    <location>
        <begin position="1403"/>
        <end position="1427"/>
    </location>
</feature>
<feature type="compositionally biased region" description="Basic and acidic residues" evidence="13">
    <location>
        <begin position="373"/>
        <end position="395"/>
    </location>
</feature>
<proteinExistence type="inferred from homology"/>
<feature type="compositionally biased region" description="Polar residues" evidence="13">
    <location>
        <begin position="670"/>
        <end position="680"/>
    </location>
</feature>
<evidence type="ECO:0000256" key="6">
    <source>
        <dbReference type="ARBA" id="ARBA00022824"/>
    </source>
</evidence>
<dbReference type="GO" id="GO:0000045">
    <property type="term" value="P:autophagosome assembly"/>
    <property type="evidence" value="ECO:0007669"/>
    <property type="project" value="TreeGrafter"/>
</dbReference>
<dbReference type="InterPro" id="IPR026849">
    <property type="entry name" value="ATG2"/>
</dbReference>
<dbReference type="Proteomes" id="UP000750711">
    <property type="component" value="Unassembled WGS sequence"/>
</dbReference>
<keyword evidence="6" id="KW-0256">Endoplasmic reticulum</keyword>
<feature type="region of interest" description="Disordered" evidence="13">
    <location>
        <begin position="484"/>
        <end position="518"/>
    </location>
</feature>
<feature type="region of interest" description="Disordered" evidence="13">
    <location>
        <begin position="1833"/>
        <end position="1853"/>
    </location>
</feature>
<feature type="region of interest" description="Disordered" evidence="13">
    <location>
        <begin position="356"/>
        <end position="410"/>
    </location>
</feature>
<dbReference type="GO" id="GO:0000422">
    <property type="term" value="P:autophagy of mitochondrion"/>
    <property type="evidence" value="ECO:0007669"/>
    <property type="project" value="TreeGrafter"/>
</dbReference>
<feature type="region of interest" description="Disordered" evidence="13">
    <location>
        <begin position="107"/>
        <end position="170"/>
    </location>
</feature>
<feature type="region of interest" description="Disordered" evidence="13">
    <location>
        <begin position="783"/>
        <end position="802"/>
    </location>
</feature>
<feature type="compositionally biased region" description="Acidic residues" evidence="13">
    <location>
        <begin position="208"/>
        <end position="219"/>
    </location>
</feature>
<comment type="catalytic activity">
    <reaction evidence="12">
        <text>a 1,2-diacyl-sn-glycero-3-phosphocholine(in) = a 1,2-diacyl-sn-glycero-3-phosphocholine(out)</text>
        <dbReference type="Rhea" id="RHEA:38571"/>
        <dbReference type="ChEBI" id="CHEBI:57643"/>
    </reaction>
</comment>
<evidence type="ECO:0000256" key="11">
    <source>
        <dbReference type="ARBA" id="ARBA00024615"/>
    </source>
</evidence>